<evidence type="ECO:0000256" key="2">
    <source>
        <dbReference type="SAM" id="MobiDB-lite"/>
    </source>
</evidence>
<evidence type="ECO:0000313" key="5">
    <source>
        <dbReference type="Proteomes" id="UP000075806"/>
    </source>
</evidence>
<name>A0A161QAI7_9BACI</name>
<sequence length="265" mass="29781">MSNNEENKKHSENENLEIDEPPLEAFYEEEEETEIEKQKKKRKKRIFQSLAALIITGLIIQVFSMWFDMFNLDTISLRQESEKLSEEEIVQASQDAVVSIQNGTSRGTGFSITSDGYLLTNEHVVNEQAPILIFFPSGDYYEAEIIEEHPTLDVALLKVEAEGIPHLNISSENGQGNDTIYVIGNPLLQSQIANKGTIHNENEEDFNVLEITNPIFPGHSGSPVISENGEVVGVVYARRVSSSENRRGLAVPIEPIISELEYFQK</sequence>
<organism evidence="4 5">
    <name type="scientific">Alkalihalobacillus trypoxylicola</name>
    <dbReference type="NCBI Taxonomy" id="519424"/>
    <lineage>
        <taxon>Bacteria</taxon>
        <taxon>Bacillati</taxon>
        <taxon>Bacillota</taxon>
        <taxon>Bacilli</taxon>
        <taxon>Bacillales</taxon>
        <taxon>Bacillaceae</taxon>
        <taxon>Alkalihalobacillus</taxon>
    </lineage>
</organism>
<dbReference type="InterPro" id="IPR001940">
    <property type="entry name" value="Peptidase_S1C"/>
</dbReference>
<dbReference type="PANTHER" id="PTHR43019:SF23">
    <property type="entry name" value="PROTEASE DO-LIKE 5, CHLOROPLASTIC"/>
    <property type="match status" value="1"/>
</dbReference>
<dbReference type="PRINTS" id="PR00834">
    <property type="entry name" value="PROTEASES2C"/>
</dbReference>
<keyword evidence="5" id="KW-1185">Reference proteome</keyword>
<dbReference type="AlphaFoldDB" id="A0A161QAI7"/>
<keyword evidence="3" id="KW-0812">Transmembrane</keyword>
<comment type="caution">
    <text evidence="4">The sequence shown here is derived from an EMBL/GenBank/DDBJ whole genome shotgun (WGS) entry which is preliminary data.</text>
</comment>
<dbReference type="PANTHER" id="PTHR43019">
    <property type="entry name" value="SERINE ENDOPROTEASE DEGS"/>
    <property type="match status" value="1"/>
</dbReference>
<feature type="compositionally biased region" description="Basic and acidic residues" evidence="2">
    <location>
        <begin position="1"/>
        <end position="13"/>
    </location>
</feature>
<feature type="transmembrane region" description="Helical" evidence="3">
    <location>
        <begin position="46"/>
        <end position="67"/>
    </location>
</feature>
<dbReference type="Proteomes" id="UP000075806">
    <property type="component" value="Unassembled WGS sequence"/>
</dbReference>
<keyword evidence="1" id="KW-0720">Serine protease</keyword>
<keyword evidence="1" id="KW-0645">Protease</keyword>
<evidence type="ECO:0000256" key="3">
    <source>
        <dbReference type="SAM" id="Phobius"/>
    </source>
</evidence>
<dbReference type="GO" id="GO:0004252">
    <property type="term" value="F:serine-type endopeptidase activity"/>
    <property type="evidence" value="ECO:0007669"/>
    <property type="project" value="InterPro"/>
</dbReference>
<feature type="region of interest" description="Disordered" evidence="2">
    <location>
        <begin position="1"/>
        <end position="32"/>
    </location>
</feature>
<accession>A0A161QAI7</accession>
<evidence type="ECO:0000256" key="1">
    <source>
        <dbReference type="ARBA" id="ARBA00022825"/>
    </source>
</evidence>
<evidence type="ECO:0008006" key="6">
    <source>
        <dbReference type="Google" id="ProtNLM"/>
    </source>
</evidence>
<dbReference type="RefSeq" id="WP_061947097.1">
    <property type="nucleotide sequence ID" value="NZ_LTAO01000001.1"/>
</dbReference>
<dbReference type="EMBL" id="LTAO01000001">
    <property type="protein sequence ID" value="KYG34837.1"/>
    <property type="molecule type" value="Genomic_DNA"/>
</dbReference>
<dbReference type="Pfam" id="PF13365">
    <property type="entry name" value="Trypsin_2"/>
    <property type="match status" value="1"/>
</dbReference>
<keyword evidence="3" id="KW-0472">Membrane</keyword>
<protein>
    <recommendedName>
        <fullName evidence="6">Serine protease</fullName>
    </recommendedName>
</protein>
<dbReference type="InterPro" id="IPR043504">
    <property type="entry name" value="Peptidase_S1_PA_chymotrypsin"/>
</dbReference>
<reference evidence="4" key="1">
    <citation type="submission" date="2016-02" db="EMBL/GenBank/DDBJ databases">
        <title>Genome sequence of Bacillus trypoxylicola KCTC 13244(T).</title>
        <authorList>
            <person name="Jeong H."/>
            <person name="Park S.-H."/>
            <person name="Choi S.-K."/>
        </authorList>
    </citation>
    <scope>NUCLEOTIDE SEQUENCE [LARGE SCALE GENOMIC DNA]</scope>
    <source>
        <strain evidence="4">KCTC 13244</strain>
    </source>
</reference>
<evidence type="ECO:0000313" key="4">
    <source>
        <dbReference type="EMBL" id="KYG34837.1"/>
    </source>
</evidence>
<gene>
    <name evidence="4" type="ORF">AZF04_00440</name>
</gene>
<dbReference type="SUPFAM" id="SSF50494">
    <property type="entry name" value="Trypsin-like serine proteases"/>
    <property type="match status" value="1"/>
</dbReference>
<dbReference type="STRING" id="519424.AZF04_00440"/>
<keyword evidence="1" id="KW-0378">Hydrolase</keyword>
<feature type="compositionally biased region" description="Acidic residues" evidence="2">
    <location>
        <begin position="14"/>
        <end position="32"/>
    </location>
</feature>
<dbReference type="GO" id="GO:0006508">
    <property type="term" value="P:proteolysis"/>
    <property type="evidence" value="ECO:0007669"/>
    <property type="project" value="InterPro"/>
</dbReference>
<dbReference type="Gene3D" id="2.40.10.10">
    <property type="entry name" value="Trypsin-like serine proteases"/>
    <property type="match status" value="2"/>
</dbReference>
<keyword evidence="3" id="KW-1133">Transmembrane helix</keyword>
<dbReference type="InterPro" id="IPR009003">
    <property type="entry name" value="Peptidase_S1_PA"/>
</dbReference>
<proteinExistence type="predicted"/>